<evidence type="ECO:0000259" key="1">
    <source>
        <dbReference type="PROSITE" id="PS50181"/>
    </source>
</evidence>
<evidence type="ECO:0000313" key="4">
    <source>
        <dbReference type="EMBL" id="CAF4468450.1"/>
    </source>
</evidence>
<evidence type="ECO:0000313" key="2">
    <source>
        <dbReference type="EMBL" id="CAF4145336.1"/>
    </source>
</evidence>
<feature type="domain" description="F-box" evidence="1">
    <location>
        <begin position="5"/>
        <end position="52"/>
    </location>
</feature>
<proteinExistence type="predicted"/>
<dbReference type="InterPro" id="IPR001810">
    <property type="entry name" value="F-box_dom"/>
</dbReference>
<organism evidence="2 5">
    <name type="scientific">Rotaria magnacalcarata</name>
    <dbReference type="NCBI Taxonomy" id="392030"/>
    <lineage>
        <taxon>Eukaryota</taxon>
        <taxon>Metazoa</taxon>
        <taxon>Spiralia</taxon>
        <taxon>Gnathifera</taxon>
        <taxon>Rotifera</taxon>
        <taxon>Eurotatoria</taxon>
        <taxon>Bdelloidea</taxon>
        <taxon>Philodinida</taxon>
        <taxon>Philodinidae</taxon>
        <taxon>Rotaria</taxon>
    </lineage>
</organism>
<name>A0A8S2RDT5_9BILA</name>
<dbReference type="EMBL" id="CAJOBI010010132">
    <property type="protein sequence ID" value="CAF4151763.1"/>
    <property type="molecule type" value="Genomic_DNA"/>
</dbReference>
<evidence type="ECO:0000313" key="3">
    <source>
        <dbReference type="EMBL" id="CAF4151763.1"/>
    </source>
</evidence>
<sequence>MNRSNVHLLDLPDEILLIILKKLNNIDVLYSLLDINNGRLNILAQENTFTNILKFVSIDDNPLLDRFSNYILPRIHHNVKCFILDPILMERTLLAIDYPNLTELKIFHFHEGTVLNYFTDKSSLRPIFQEQITNLILVNNDQDGMISSLKTYTTNVYSHILIFFKNLKNLSIIQPSVLTYYPGLSLCDLPSTTFSSSILTHLYINVKTFDDCVYLLDGRLRKLTTLYVNVYAIDKSSGIVQNTDKLFNLKCFTLKSLFRFEQYDNIVSLLRRMSYLEKLTLYLRIESRNRVIDGTYVQHDILDNMPQLDSFTFYICTYVDMVGLSYKLSSEDIQQAFRQQHVTSIVNYINGDIAACSIFSLPFRFDYLEDLGNKFPNIVFSYVVFLLLEDINPFKHEFFARIARSFPLLKYLRIFNKKSSILHDGMTLSSDNCQLYSSIEYPHLTRLDVRYAHRDYVEQFLNETKTYMPSLTELGVVVSHLEYVTKDFKREETRRNCAKVKKLLTLEPLVCSKDFWLYFPSSYNLMIFLKYKEISTINDRFLFYKKNHTKLCDAAELYVH</sequence>
<dbReference type="EMBL" id="CAJOBH010070258">
    <property type="protein sequence ID" value="CAF4468450.1"/>
    <property type="molecule type" value="Genomic_DNA"/>
</dbReference>
<comment type="caution">
    <text evidence="2">The sequence shown here is derived from an EMBL/GenBank/DDBJ whole genome shotgun (WGS) entry which is preliminary data.</text>
</comment>
<dbReference type="EMBL" id="CAJOBJ010009736">
    <property type="protein sequence ID" value="CAF4145336.1"/>
    <property type="molecule type" value="Genomic_DNA"/>
</dbReference>
<dbReference type="AlphaFoldDB" id="A0A8S2RDT5"/>
<dbReference type="PROSITE" id="PS50181">
    <property type="entry name" value="FBOX"/>
    <property type="match status" value="1"/>
</dbReference>
<dbReference type="Proteomes" id="UP000676336">
    <property type="component" value="Unassembled WGS sequence"/>
</dbReference>
<gene>
    <name evidence="4" type="ORF">BYL167_LOCUS34541</name>
    <name evidence="2" type="ORF">GIL414_LOCUS19234</name>
    <name evidence="3" type="ORF">SMN809_LOCUS19800</name>
</gene>
<dbReference type="Proteomes" id="UP000681720">
    <property type="component" value="Unassembled WGS sequence"/>
</dbReference>
<reference evidence="2" key="1">
    <citation type="submission" date="2021-02" db="EMBL/GenBank/DDBJ databases">
        <authorList>
            <person name="Nowell W R."/>
        </authorList>
    </citation>
    <scope>NUCLEOTIDE SEQUENCE</scope>
</reference>
<dbReference type="Proteomes" id="UP000681967">
    <property type="component" value="Unassembled WGS sequence"/>
</dbReference>
<accession>A0A8S2RDT5</accession>
<evidence type="ECO:0000313" key="5">
    <source>
        <dbReference type="Proteomes" id="UP000681720"/>
    </source>
</evidence>
<protein>
    <recommendedName>
        <fullName evidence="1">F-box domain-containing protein</fullName>
    </recommendedName>
</protein>